<reference evidence="8" key="1">
    <citation type="journal article" date="2019" name="Int. J. Syst. Evol. Microbiol.">
        <title>The Global Catalogue of Microorganisms (GCM) 10K type strain sequencing project: providing services to taxonomists for standard genome sequencing and annotation.</title>
        <authorList>
            <consortium name="The Broad Institute Genomics Platform"/>
            <consortium name="The Broad Institute Genome Sequencing Center for Infectious Disease"/>
            <person name="Wu L."/>
            <person name="Ma J."/>
        </authorList>
    </citation>
    <scope>NUCLEOTIDE SEQUENCE [LARGE SCALE GENOMIC DNA]</scope>
    <source>
        <strain evidence="8">CGMCC 4.5581</strain>
    </source>
</reference>
<dbReference type="SMART" id="SM00857">
    <property type="entry name" value="Resolvase"/>
    <property type="match status" value="1"/>
</dbReference>
<evidence type="ECO:0000256" key="3">
    <source>
        <dbReference type="ARBA" id="ARBA00023125"/>
    </source>
</evidence>
<dbReference type="Pfam" id="PF00239">
    <property type="entry name" value="Resolvase"/>
    <property type="match status" value="1"/>
</dbReference>
<accession>A0ABQ2GC83</accession>
<dbReference type="RefSeq" id="WP_229682363.1">
    <property type="nucleotide sequence ID" value="NZ_BAABJU010000060.1"/>
</dbReference>
<feature type="active site" description="O-(5'-phospho-DNA)-serine intermediate" evidence="5">
    <location>
        <position position="8"/>
    </location>
</feature>
<dbReference type="CDD" id="cd03768">
    <property type="entry name" value="SR_ResInv"/>
    <property type="match status" value="1"/>
</dbReference>
<dbReference type="InterPro" id="IPR006118">
    <property type="entry name" value="Recombinase_CS"/>
</dbReference>
<protein>
    <recommendedName>
        <fullName evidence="6">Resolvase/invertase-type recombinase catalytic domain-containing protein</fullName>
    </recommendedName>
</protein>
<organism evidence="7 8">
    <name type="scientific">Modestobacter marinus</name>
    <dbReference type="NCBI Taxonomy" id="477641"/>
    <lineage>
        <taxon>Bacteria</taxon>
        <taxon>Bacillati</taxon>
        <taxon>Actinomycetota</taxon>
        <taxon>Actinomycetes</taxon>
        <taxon>Geodermatophilales</taxon>
        <taxon>Geodermatophilaceae</taxon>
        <taxon>Modestobacter</taxon>
    </lineage>
</organism>
<comment type="similarity">
    <text evidence="1">Belongs to the site-specific recombinase resolvase family.</text>
</comment>
<dbReference type="SUPFAM" id="SSF53041">
    <property type="entry name" value="Resolvase-like"/>
    <property type="match status" value="1"/>
</dbReference>
<dbReference type="PROSITE" id="PS51736">
    <property type="entry name" value="RECOMBINASES_3"/>
    <property type="match status" value="1"/>
</dbReference>
<dbReference type="Proteomes" id="UP000648663">
    <property type="component" value="Unassembled WGS sequence"/>
</dbReference>
<name>A0ABQ2GC83_9ACTN</name>
<keyword evidence="4" id="KW-0233">DNA recombination</keyword>
<evidence type="ECO:0000256" key="4">
    <source>
        <dbReference type="ARBA" id="ARBA00023172"/>
    </source>
</evidence>
<dbReference type="InterPro" id="IPR036162">
    <property type="entry name" value="Resolvase-like_N_sf"/>
</dbReference>
<keyword evidence="8" id="KW-1185">Reference proteome</keyword>
<dbReference type="Gene3D" id="3.40.50.1390">
    <property type="entry name" value="Resolvase, N-terminal catalytic domain"/>
    <property type="match status" value="1"/>
</dbReference>
<dbReference type="SUPFAM" id="SSF46689">
    <property type="entry name" value="Homeodomain-like"/>
    <property type="match status" value="1"/>
</dbReference>
<proteinExistence type="inferred from homology"/>
<evidence type="ECO:0000313" key="7">
    <source>
        <dbReference type="EMBL" id="GGL85430.1"/>
    </source>
</evidence>
<evidence type="ECO:0000256" key="2">
    <source>
        <dbReference type="ARBA" id="ARBA00022908"/>
    </source>
</evidence>
<keyword evidence="2" id="KW-0229">DNA integration</keyword>
<dbReference type="PROSITE" id="PS00397">
    <property type="entry name" value="RECOMBINASES_1"/>
    <property type="match status" value="1"/>
</dbReference>
<gene>
    <name evidence="7" type="ORF">GCM10011589_47290</name>
</gene>
<dbReference type="PANTHER" id="PTHR30461:SF2">
    <property type="entry name" value="SERINE RECOMBINASE PINE-RELATED"/>
    <property type="match status" value="1"/>
</dbReference>
<dbReference type="Gene3D" id="1.10.10.60">
    <property type="entry name" value="Homeodomain-like"/>
    <property type="match status" value="1"/>
</dbReference>
<evidence type="ECO:0000256" key="1">
    <source>
        <dbReference type="ARBA" id="ARBA00009913"/>
    </source>
</evidence>
<keyword evidence="3" id="KW-0238">DNA-binding</keyword>
<evidence type="ECO:0000259" key="6">
    <source>
        <dbReference type="PROSITE" id="PS51736"/>
    </source>
</evidence>
<comment type="caution">
    <text evidence="7">The sequence shown here is derived from an EMBL/GenBank/DDBJ whole genome shotgun (WGS) entry which is preliminary data.</text>
</comment>
<dbReference type="InterPro" id="IPR009057">
    <property type="entry name" value="Homeodomain-like_sf"/>
</dbReference>
<dbReference type="EMBL" id="BMMI01000017">
    <property type="protein sequence ID" value="GGL85430.1"/>
    <property type="molecule type" value="Genomic_DNA"/>
</dbReference>
<dbReference type="InterPro" id="IPR050639">
    <property type="entry name" value="SSR_resolvase"/>
</dbReference>
<sequence length="306" mass="32165">MVGYARVSTLEQDPALQHDALTAAGAVRVFTDYASGATATRPQLIACLNFLRPGDTLAVWRIDRLGRSVADLTAIVNDLGTRDIQFRSLTEAIDTTTVGGELVFHIFAAVAQMERRLISERTRAGLAAARARGRAGGRPTVMTAERLTAAHAMRTQGMTLIQIAATLGVGRSSLVRALAQAPEDPAGPVSADISSERTAIQVPEHVASPTQSEPRPPSAPALAPEILLLGRTTRRGGELEEVTWPAGYSPACPSCALPTTGVEEQYARISGQRDQVVVALGQPCGCLVDEHVAVLLAGAPSSSTTD</sequence>
<evidence type="ECO:0000313" key="8">
    <source>
        <dbReference type="Proteomes" id="UP000648663"/>
    </source>
</evidence>
<dbReference type="PANTHER" id="PTHR30461">
    <property type="entry name" value="DNA-INVERTASE FROM LAMBDOID PROPHAGE"/>
    <property type="match status" value="1"/>
</dbReference>
<evidence type="ECO:0000256" key="5">
    <source>
        <dbReference type="PROSITE-ProRule" id="PRU10137"/>
    </source>
</evidence>
<feature type="domain" description="Resolvase/invertase-type recombinase catalytic" evidence="6">
    <location>
        <begin position="1"/>
        <end position="133"/>
    </location>
</feature>
<dbReference type="InterPro" id="IPR006119">
    <property type="entry name" value="Resolv_N"/>
</dbReference>